<reference evidence="4 5" key="1">
    <citation type="submission" date="2022-09" db="EMBL/GenBank/DDBJ databases">
        <title>Chelativorans salina sp. nov., a novel slightly halophilic bacterium isolated from a saline lake sediment enrichment.</title>
        <authorList>
            <person name="Gao L."/>
            <person name="Fang B.-Z."/>
            <person name="Li W.-J."/>
        </authorList>
    </citation>
    <scope>NUCLEOTIDE SEQUENCE [LARGE SCALE GENOMIC DNA]</scope>
    <source>
        <strain evidence="4 5">EGI FJ00035</strain>
    </source>
</reference>
<dbReference type="InterPro" id="IPR016181">
    <property type="entry name" value="Acyl_CoA_acyltransferase"/>
</dbReference>
<evidence type="ECO:0000259" key="3">
    <source>
        <dbReference type="PROSITE" id="PS51186"/>
    </source>
</evidence>
<dbReference type="CDD" id="cd04301">
    <property type="entry name" value="NAT_SF"/>
    <property type="match status" value="1"/>
</dbReference>
<organism evidence="4 5">
    <name type="scientific">Chelativorans salis</name>
    <dbReference type="NCBI Taxonomy" id="2978478"/>
    <lineage>
        <taxon>Bacteria</taxon>
        <taxon>Pseudomonadati</taxon>
        <taxon>Pseudomonadota</taxon>
        <taxon>Alphaproteobacteria</taxon>
        <taxon>Hyphomicrobiales</taxon>
        <taxon>Phyllobacteriaceae</taxon>
        <taxon>Chelativorans</taxon>
    </lineage>
</organism>
<dbReference type="InterPro" id="IPR000182">
    <property type="entry name" value="GNAT_dom"/>
</dbReference>
<dbReference type="PROSITE" id="PS51186">
    <property type="entry name" value="GNAT"/>
    <property type="match status" value="1"/>
</dbReference>
<keyword evidence="5" id="KW-1185">Reference proteome</keyword>
<dbReference type="RefSeq" id="WP_260900713.1">
    <property type="nucleotide sequence ID" value="NZ_JAOCZP010000001.1"/>
</dbReference>
<comment type="caution">
    <text evidence="4">The sequence shown here is derived from an EMBL/GenBank/DDBJ whole genome shotgun (WGS) entry which is preliminary data.</text>
</comment>
<dbReference type="Proteomes" id="UP001320831">
    <property type="component" value="Unassembled WGS sequence"/>
</dbReference>
<evidence type="ECO:0000313" key="4">
    <source>
        <dbReference type="EMBL" id="MCT7374334.1"/>
    </source>
</evidence>
<feature type="domain" description="N-acetyltransferase" evidence="3">
    <location>
        <begin position="1"/>
        <end position="132"/>
    </location>
</feature>
<name>A0ABT2LJ39_9HYPH</name>
<dbReference type="PANTHER" id="PTHR43877">
    <property type="entry name" value="AMINOALKYLPHOSPHONATE N-ACETYLTRANSFERASE-RELATED-RELATED"/>
    <property type="match status" value="1"/>
</dbReference>
<dbReference type="Gene3D" id="3.40.630.30">
    <property type="match status" value="1"/>
</dbReference>
<dbReference type="InterPro" id="IPR050832">
    <property type="entry name" value="Bact_Acetyltransf"/>
</dbReference>
<dbReference type="SUPFAM" id="SSF55729">
    <property type="entry name" value="Acyl-CoA N-acyltransferases (Nat)"/>
    <property type="match status" value="1"/>
</dbReference>
<accession>A0ABT2LJ39</accession>
<protein>
    <submittedName>
        <fullName evidence="4">GNAT family N-acetyltransferase</fullName>
    </submittedName>
</protein>
<sequence>MTSLCLRAKAVHGYDEAFIEACRNELTVDPTSSGLVVAEDGAIPVGLAEVVIAGERAELEKLFVEPECHGRGLGRRLFEWAKAEAKSHGACEIVIDSDPGAAAFYERMGAAVMGQSPSGSIAGRLLPRLRLPLELG</sequence>
<evidence type="ECO:0000256" key="2">
    <source>
        <dbReference type="ARBA" id="ARBA00023315"/>
    </source>
</evidence>
<dbReference type="EMBL" id="JAOCZP010000001">
    <property type="protein sequence ID" value="MCT7374334.1"/>
    <property type="molecule type" value="Genomic_DNA"/>
</dbReference>
<evidence type="ECO:0000256" key="1">
    <source>
        <dbReference type="ARBA" id="ARBA00022679"/>
    </source>
</evidence>
<gene>
    <name evidence="4" type="ORF">N5A92_04710</name>
</gene>
<proteinExistence type="predicted"/>
<keyword evidence="1" id="KW-0808">Transferase</keyword>
<dbReference type="Pfam" id="PF00583">
    <property type="entry name" value="Acetyltransf_1"/>
    <property type="match status" value="1"/>
</dbReference>
<evidence type="ECO:0000313" key="5">
    <source>
        <dbReference type="Proteomes" id="UP001320831"/>
    </source>
</evidence>
<keyword evidence="2" id="KW-0012">Acyltransferase</keyword>
<dbReference type="PANTHER" id="PTHR43877:SF1">
    <property type="entry name" value="ACETYLTRANSFERASE"/>
    <property type="match status" value="1"/>
</dbReference>